<evidence type="ECO:0000313" key="4">
    <source>
        <dbReference type="Proteomes" id="UP000243793"/>
    </source>
</evidence>
<gene>
    <name evidence="3" type="ORF">CBP12_03730</name>
</gene>
<feature type="compositionally biased region" description="Polar residues" evidence="1">
    <location>
        <begin position="336"/>
        <end position="370"/>
    </location>
</feature>
<evidence type="ECO:0000259" key="2">
    <source>
        <dbReference type="Pfam" id="PF05170"/>
    </source>
</evidence>
<dbReference type="PANTHER" id="PTHR30441">
    <property type="entry name" value="DUF748 DOMAIN-CONTAINING PROTEIN"/>
    <property type="match status" value="1"/>
</dbReference>
<keyword evidence="4" id="KW-1185">Reference proteome</keyword>
<name>A0A1Y0CVX8_9GAMM</name>
<sequence length="668" mass="72875">MKKLLYGLAGLVLLILLAAIVLTQWVDTDRVKRLLVEQTKEKTGRTLVINGDLSWRFFPSIGFTVTDAALLNPPQFEGGNTLAVGELSLDVALQPLFNQRLEIGEAVLKNARLHLITRADGTTNIDDLRELAQHKEAAAQQIETSDKTLSLPQENNAPNAQKKSLDVTLAGVQVQDGEVVMQNQGTGKLTRLTKVNVKLDEFAPDNVVPLNLSANLFSDDIQAYITLDGKFWLAPELNRFSINDLVLETSATGRAIPGNKQLKLQGQLSYDIEQKLAEFSELNLAVGELNVSGELALRQQSVPELSFNLHTPSLNLDALQKEWQTGTPGVSKKSASKANRQSSASNSKQKATPITPTSVPATLSSSTPTSEASKTWLHTLDLEGDLAADTLIIQGVELEQLAVHIKSKQGKLELNPIQAQLYEGHTKGQATLNFSEQPTTFRLQQQLSQVNAKALLSATTDIDYLEGLTDISLIATGEGFSDTQLQKNLNASAELKMRDGALEGVNVTELIQRAHAKVKGLPVPVATAAQKTDFSELAADFALNKGVVSTDNLHLVSPLLRIDGQGQTKLADESMDILLNTAVVGSIKDQEGEEIDELKNIILPIRISGTYKEPQYRLDLQQVFDIYLGDKTDKEMDRLKRKLDGKLGDKLEKKLGDKLPGLLDKLGL</sequence>
<dbReference type="InterPro" id="IPR007844">
    <property type="entry name" value="AsmA"/>
</dbReference>
<dbReference type="InterPro" id="IPR052894">
    <property type="entry name" value="AsmA-related"/>
</dbReference>
<evidence type="ECO:0000256" key="1">
    <source>
        <dbReference type="SAM" id="MobiDB-lite"/>
    </source>
</evidence>
<dbReference type="KEGG" id="ocm:CBP12_03730"/>
<feature type="region of interest" description="Disordered" evidence="1">
    <location>
        <begin position="325"/>
        <end position="370"/>
    </location>
</feature>
<organism evidence="3 4">
    <name type="scientific">Oceanisphaera avium</name>
    <dbReference type="NCBI Taxonomy" id="1903694"/>
    <lineage>
        <taxon>Bacteria</taxon>
        <taxon>Pseudomonadati</taxon>
        <taxon>Pseudomonadota</taxon>
        <taxon>Gammaproteobacteria</taxon>
        <taxon>Aeromonadales</taxon>
        <taxon>Aeromonadaceae</taxon>
        <taxon>Oceanisphaera</taxon>
    </lineage>
</organism>
<feature type="region of interest" description="Disordered" evidence="1">
    <location>
        <begin position="142"/>
        <end position="161"/>
    </location>
</feature>
<evidence type="ECO:0000313" key="3">
    <source>
        <dbReference type="EMBL" id="ART79368.1"/>
    </source>
</evidence>
<dbReference type="AlphaFoldDB" id="A0A1Y0CVX8"/>
<dbReference type="GO" id="GO:0005886">
    <property type="term" value="C:plasma membrane"/>
    <property type="evidence" value="ECO:0007669"/>
    <property type="project" value="TreeGrafter"/>
</dbReference>
<dbReference type="PANTHER" id="PTHR30441:SF4">
    <property type="entry name" value="PROTEIN ASMA"/>
    <property type="match status" value="1"/>
</dbReference>
<reference evidence="4" key="1">
    <citation type="submission" date="2017-05" db="EMBL/GenBank/DDBJ databases">
        <authorList>
            <person name="Sung H."/>
        </authorList>
    </citation>
    <scope>NUCLEOTIDE SEQUENCE [LARGE SCALE GENOMIC DNA]</scope>
    <source>
        <strain evidence="4">AMac2203</strain>
    </source>
</reference>
<protein>
    <submittedName>
        <fullName evidence="3">AsmA family protein</fullName>
    </submittedName>
</protein>
<dbReference type="Pfam" id="PF05170">
    <property type="entry name" value="AsmA"/>
    <property type="match status" value="2"/>
</dbReference>
<dbReference type="GO" id="GO:0090313">
    <property type="term" value="P:regulation of protein targeting to membrane"/>
    <property type="evidence" value="ECO:0007669"/>
    <property type="project" value="TreeGrafter"/>
</dbReference>
<dbReference type="OrthoDB" id="9766390at2"/>
<proteinExistence type="predicted"/>
<dbReference type="Proteomes" id="UP000243793">
    <property type="component" value="Chromosome"/>
</dbReference>
<feature type="domain" description="AsmA" evidence="2">
    <location>
        <begin position="299"/>
        <end position="551"/>
    </location>
</feature>
<dbReference type="RefSeq" id="WP_086963080.1">
    <property type="nucleotide sequence ID" value="NZ_CP021376.1"/>
</dbReference>
<accession>A0A1Y0CVX8</accession>
<feature type="domain" description="AsmA" evidence="2">
    <location>
        <begin position="1"/>
        <end position="289"/>
    </location>
</feature>
<dbReference type="EMBL" id="CP021376">
    <property type="protein sequence ID" value="ART79368.1"/>
    <property type="molecule type" value="Genomic_DNA"/>
</dbReference>